<accession>A0A9P4NKH8</accession>
<protein>
    <submittedName>
        <fullName evidence="1">Uncharacterized protein</fullName>
    </submittedName>
</protein>
<dbReference type="Proteomes" id="UP000800235">
    <property type="component" value="Unassembled WGS sequence"/>
</dbReference>
<dbReference type="EMBL" id="MU007071">
    <property type="protein sequence ID" value="KAF2425273.1"/>
    <property type="molecule type" value="Genomic_DNA"/>
</dbReference>
<reference evidence="1" key="1">
    <citation type="journal article" date="2020" name="Stud. Mycol.">
        <title>101 Dothideomycetes genomes: a test case for predicting lifestyles and emergence of pathogens.</title>
        <authorList>
            <person name="Haridas S."/>
            <person name="Albert R."/>
            <person name="Binder M."/>
            <person name="Bloem J."/>
            <person name="Labutti K."/>
            <person name="Salamov A."/>
            <person name="Andreopoulos B."/>
            <person name="Baker S."/>
            <person name="Barry K."/>
            <person name="Bills G."/>
            <person name="Bluhm B."/>
            <person name="Cannon C."/>
            <person name="Castanera R."/>
            <person name="Culley D."/>
            <person name="Daum C."/>
            <person name="Ezra D."/>
            <person name="Gonzalez J."/>
            <person name="Henrissat B."/>
            <person name="Kuo A."/>
            <person name="Liang C."/>
            <person name="Lipzen A."/>
            <person name="Lutzoni F."/>
            <person name="Magnuson J."/>
            <person name="Mondo S."/>
            <person name="Nolan M."/>
            <person name="Ohm R."/>
            <person name="Pangilinan J."/>
            <person name="Park H.-J."/>
            <person name="Ramirez L."/>
            <person name="Alfaro M."/>
            <person name="Sun H."/>
            <person name="Tritt A."/>
            <person name="Yoshinaga Y."/>
            <person name="Zwiers L.-H."/>
            <person name="Turgeon B."/>
            <person name="Goodwin S."/>
            <person name="Spatafora J."/>
            <person name="Crous P."/>
            <person name="Grigoriev I."/>
        </authorList>
    </citation>
    <scope>NUCLEOTIDE SEQUENCE</scope>
    <source>
        <strain evidence="1">CBS 130266</strain>
    </source>
</reference>
<name>A0A9P4NKH8_9PEZI</name>
<organism evidence="1 2">
    <name type="scientific">Tothia fuscella</name>
    <dbReference type="NCBI Taxonomy" id="1048955"/>
    <lineage>
        <taxon>Eukaryota</taxon>
        <taxon>Fungi</taxon>
        <taxon>Dikarya</taxon>
        <taxon>Ascomycota</taxon>
        <taxon>Pezizomycotina</taxon>
        <taxon>Dothideomycetes</taxon>
        <taxon>Pleosporomycetidae</taxon>
        <taxon>Venturiales</taxon>
        <taxon>Cylindrosympodiaceae</taxon>
        <taxon>Tothia</taxon>
    </lineage>
</organism>
<comment type="caution">
    <text evidence="1">The sequence shown here is derived from an EMBL/GenBank/DDBJ whole genome shotgun (WGS) entry which is preliminary data.</text>
</comment>
<dbReference type="AlphaFoldDB" id="A0A9P4NKH8"/>
<sequence>MHYAVRQRLLSAKSTKANRLLPKNILRRVCKNGNVVCLTFHGIQRAAVPISHDKVWS</sequence>
<evidence type="ECO:0000313" key="2">
    <source>
        <dbReference type="Proteomes" id="UP000800235"/>
    </source>
</evidence>
<proteinExistence type="predicted"/>
<gene>
    <name evidence="1" type="ORF">EJ08DRAFT_405478</name>
</gene>
<keyword evidence="2" id="KW-1185">Reference proteome</keyword>
<evidence type="ECO:0000313" key="1">
    <source>
        <dbReference type="EMBL" id="KAF2425273.1"/>
    </source>
</evidence>